<name>A0ABS8ZAN7_9PSEU</name>
<dbReference type="GO" id="GO:0016787">
    <property type="term" value="F:hydrolase activity"/>
    <property type="evidence" value="ECO:0007669"/>
    <property type="project" value="UniProtKB-KW"/>
</dbReference>
<dbReference type="EMBL" id="JAJVCN010000001">
    <property type="protein sequence ID" value="MCE7003588.1"/>
    <property type="molecule type" value="Genomic_DNA"/>
</dbReference>
<dbReference type="InterPro" id="IPR000868">
    <property type="entry name" value="Isochorismatase-like_dom"/>
</dbReference>
<proteinExistence type="predicted"/>
<protein>
    <submittedName>
        <fullName evidence="3">Cysteine hydrolase</fullName>
    </submittedName>
</protein>
<comment type="caution">
    <text evidence="3">The sequence shown here is derived from an EMBL/GenBank/DDBJ whole genome shotgun (WGS) entry which is preliminary data.</text>
</comment>
<feature type="domain" description="Isochorismatase-like" evidence="2">
    <location>
        <begin position="20"/>
        <end position="207"/>
    </location>
</feature>
<gene>
    <name evidence="3" type="ORF">LWC34_12230</name>
</gene>
<evidence type="ECO:0000313" key="4">
    <source>
        <dbReference type="Proteomes" id="UP001521150"/>
    </source>
</evidence>
<dbReference type="CDD" id="cd00431">
    <property type="entry name" value="cysteine_hydrolases"/>
    <property type="match status" value="1"/>
</dbReference>
<keyword evidence="4" id="KW-1185">Reference proteome</keyword>
<dbReference type="Proteomes" id="UP001521150">
    <property type="component" value="Unassembled WGS sequence"/>
</dbReference>
<dbReference type="InterPro" id="IPR050272">
    <property type="entry name" value="Isochorismatase-like_hydrls"/>
</dbReference>
<accession>A0ABS8ZAN7</accession>
<organism evidence="3 4">
    <name type="scientific">Kibdelosporangium philippinense</name>
    <dbReference type="NCBI Taxonomy" id="211113"/>
    <lineage>
        <taxon>Bacteria</taxon>
        <taxon>Bacillati</taxon>
        <taxon>Actinomycetota</taxon>
        <taxon>Actinomycetes</taxon>
        <taxon>Pseudonocardiales</taxon>
        <taxon>Pseudonocardiaceae</taxon>
        <taxon>Kibdelosporangium</taxon>
    </lineage>
</organism>
<sequence length="219" mass="23646">MDDLRTRQLGQLSAPGRRPALLVVDVQRSFGDPEFLGAYGLDEKAAALVEAAVTTIVRLVDDARERNVPVVWIELASDPANPWRASSWFRSGDLDAPFGPDEPCVIGTPGAEWYRLTPAAGEQRVAKRGYSGFLGTDLEKCLRAREIDWVAVAGLTTDCCVAATATDAFQLGWPVLVPSDAVAAYDTDLQENALAKLALNVAVLSTAWELAAMWTEVGR</sequence>
<dbReference type="SUPFAM" id="SSF52499">
    <property type="entry name" value="Isochorismatase-like hydrolases"/>
    <property type="match status" value="1"/>
</dbReference>
<evidence type="ECO:0000256" key="1">
    <source>
        <dbReference type="ARBA" id="ARBA00022801"/>
    </source>
</evidence>
<reference evidence="3 4" key="1">
    <citation type="submission" date="2021-12" db="EMBL/GenBank/DDBJ databases">
        <title>Genome sequence of Kibdelosporangium philippinense ATCC 49844.</title>
        <authorList>
            <person name="Fedorov E.A."/>
            <person name="Omeragic M."/>
            <person name="Shalygina K.F."/>
            <person name="Maclea K.S."/>
        </authorList>
    </citation>
    <scope>NUCLEOTIDE SEQUENCE [LARGE SCALE GENOMIC DNA]</scope>
    <source>
        <strain evidence="3 4">ATCC 49844</strain>
    </source>
</reference>
<dbReference type="Gene3D" id="3.40.50.850">
    <property type="entry name" value="Isochorismatase-like"/>
    <property type="match status" value="1"/>
</dbReference>
<dbReference type="Pfam" id="PF00857">
    <property type="entry name" value="Isochorismatase"/>
    <property type="match status" value="1"/>
</dbReference>
<dbReference type="InterPro" id="IPR036380">
    <property type="entry name" value="Isochorismatase-like_sf"/>
</dbReference>
<evidence type="ECO:0000259" key="2">
    <source>
        <dbReference type="Pfam" id="PF00857"/>
    </source>
</evidence>
<dbReference type="RefSeq" id="WP_233725166.1">
    <property type="nucleotide sequence ID" value="NZ_JAJVCN010000001.1"/>
</dbReference>
<dbReference type="PANTHER" id="PTHR43540">
    <property type="entry name" value="PEROXYUREIDOACRYLATE/UREIDOACRYLATE AMIDOHYDROLASE-RELATED"/>
    <property type="match status" value="1"/>
</dbReference>
<keyword evidence="1 3" id="KW-0378">Hydrolase</keyword>
<evidence type="ECO:0000313" key="3">
    <source>
        <dbReference type="EMBL" id="MCE7003588.1"/>
    </source>
</evidence>